<keyword evidence="1" id="KW-1133">Transmembrane helix</keyword>
<feature type="transmembrane region" description="Helical" evidence="1">
    <location>
        <begin position="36"/>
        <end position="62"/>
    </location>
</feature>
<evidence type="ECO:0000256" key="1">
    <source>
        <dbReference type="SAM" id="Phobius"/>
    </source>
</evidence>
<dbReference type="KEGG" id="scy:SCATT_22490"/>
<evidence type="ECO:0000313" key="2">
    <source>
        <dbReference type="EMBL" id="AEW94620.1"/>
    </source>
</evidence>
<dbReference type="EMBL" id="CP003219">
    <property type="protein sequence ID" value="AEW94620.1"/>
    <property type="molecule type" value="Genomic_DNA"/>
</dbReference>
<evidence type="ECO:0000313" key="3">
    <source>
        <dbReference type="Proteomes" id="UP000007842"/>
    </source>
</evidence>
<protein>
    <submittedName>
        <fullName evidence="2">Uncharacterized protein</fullName>
    </submittedName>
</protein>
<name>F8JY44_STREN</name>
<dbReference type="STRING" id="1003195.SCATT_22490"/>
<sequence length="169" mass="16402">MSHTALTVGGLAVGLAITGVNAWSWWKSPGRDPKHLLPFASGFALGALSTICGGLLGAAAGWTAGLNNAAGGHIVPGATGTGAGTVARGAAGGLTPGGALLTFLLLVGVIVAWRAATKVLKRRLAGGWWAGATLTLSAGVAGLIGSTIVPVVNTGGDSVLAWFNGGAVL</sequence>
<accession>G8WPB8</accession>
<keyword evidence="3" id="KW-1185">Reference proteome</keyword>
<feature type="transmembrane region" description="Helical" evidence="1">
    <location>
        <begin position="6"/>
        <end position="24"/>
    </location>
</feature>
<keyword evidence="1" id="KW-0812">Transmembrane</keyword>
<proteinExistence type="predicted"/>
<dbReference type="Proteomes" id="UP000007842">
    <property type="component" value="Chromosome"/>
</dbReference>
<dbReference type="AlphaFoldDB" id="F8JY44"/>
<feature type="transmembrane region" description="Helical" evidence="1">
    <location>
        <begin position="98"/>
        <end position="116"/>
    </location>
</feature>
<dbReference type="OrthoDB" id="4325495at2"/>
<dbReference type="RefSeq" id="WP_014143012.1">
    <property type="nucleotide sequence ID" value="NC_016111.1"/>
</dbReference>
<dbReference type="KEGG" id="sct:SCAT_2266"/>
<dbReference type="PATRIC" id="fig|1003195.11.peg.3779"/>
<reference evidence="3" key="1">
    <citation type="submission" date="2011-12" db="EMBL/GenBank/DDBJ databases">
        <title>Complete genome sequence of Streptomyces cattleya strain DSM 46488.</title>
        <authorList>
            <person name="Ou H.-Y."/>
            <person name="Li P."/>
            <person name="Zhao C."/>
            <person name="O'Hagan D."/>
            <person name="Deng Z."/>
        </authorList>
    </citation>
    <scope>NUCLEOTIDE SEQUENCE [LARGE SCALE GENOMIC DNA]</scope>
    <source>
        <strain evidence="3">ATCC 35852 / DSM 46488 / JCM 4925 / NBRC 14057 / NRRL 8057</strain>
    </source>
</reference>
<gene>
    <name evidence="2" type="ordered locus">SCATT_22490</name>
</gene>
<dbReference type="eggNOG" id="ENOG50329V7">
    <property type="taxonomic scope" value="Bacteria"/>
</dbReference>
<feature type="transmembrane region" description="Helical" evidence="1">
    <location>
        <begin position="128"/>
        <end position="152"/>
    </location>
</feature>
<accession>F8JY44</accession>
<organism evidence="2 3">
    <name type="scientific">Streptantibioticus cattleyicolor (strain ATCC 35852 / DSM 46488 / JCM 4925 / NBRC 14057 / NRRL 8057)</name>
    <name type="common">Streptomyces cattleya</name>
    <dbReference type="NCBI Taxonomy" id="1003195"/>
    <lineage>
        <taxon>Bacteria</taxon>
        <taxon>Bacillati</taxon>
        <taxon>Actinomycetota</taxon>
        <taxon>Actinomycetes</taxon>
        <taxon>Kitasatosporales</taxon>
        <taxon>Streptomycetaceae</taxon>
        <taxon>Streptantibioticus</taxon>
    </lineage>
</organism>
<dbReference type="HOGENOM" id="CLU_1577592_0_0_11"/>
<keyword evidence="1" id="KW-0472">Membrane</keyword>